<evidence type="ECO:0000256" key="1">
    <source>
        <dbReference type="SAM" id="MobiDB-lite"/>
    </source>
</evidence>
<sequence>HEECRARREIRVRKEQRRRVYPAKKKSNPIRNSGTNSTEENGASQRHRRASPLMKE</sequence>
<feature type="compositionally biased region" description="Basic and acidic residues" evidence="1">
    <location>
        <begin position="1"/>
        <end position="13"/>
    </location>
</feature>
<comment type="caution">
    <text evidence="2">The sequence shown here is derived from an EMBL/GenBank/DDBJ whole genome shotgun (WGS) entry which is preliminary data.</text>
</comment>
<keyword evidence="3" id="KW-1185">Reference proteome</keyword>
<evidence type="ECO:0000313" key="3">
    <source>
        <dbReference type="Proteomes" id="UP001469553"/>
    </source>
</evidence>
<evidence type="ECO:0000313" key="2">
    <source>
        <dbReference type="EMBL" id="MEQ2297429.1"/>
    </source>
</evidence>
<dbReference type="Proteomes" id="UP001469553">
    <property type="component" value="Unassembled WGS sequence"/>
</dbReference>
<feature type="compositionally biased region" description="Polar residues" evidence="1">
    <location>
        <begin position="29"/>
        <end position="44"/>
    </location>
</feature>
<reference evidence="2 3" key="1">
    <citation type="submission" date="2021-06" db="EMBL/GenBank/DDBJ databases">
        <authorList>
            <person name="Palmer J.M."/>
        </authorList>
    </citation>
    <scope>NUCLEOTIDE SEQUENCE [LARGE SCALE GENOMIC DNA]</scope>
    <source>
        <strain evidence="2 3">AS_MEX2019</strain>
        <tissue evidence="2">Muscle</tissue>
    </source>
</reference>
<accession>A0ABV0YU84</accession>
<name>A0ABV0YU84_9TELE</name>
<feature type="non-terminal residue" evidence="2">
    <location>
        <position position="1"/>
    </location>
</feature>
<protein>
    <submittedName>
        <fullName evidence="2">Uncharacterized protein</fullName>
    </submittedName>
</protein>
<dbReference type="EMBL" id="JAHRIP010042550">
    <property type="protein sequence ID" value="MEQ2297429.1"/>
    <property type="molecule type" value="Genomic_DNA"/>
</dbReference>
<organism evidence="2 3">
    <name type="scientific">Ameca splendens</name>
    <dbReference type="NCBI Taxonomy" id="208324"/>
    <lineage>
        <taxon>Eukaryota</taxon>
        <taxon>Metazoa</taxon>
        <taxon>Chordata</taxon>
        <taxon>Craniata</taxon>
        <taxon>Vertebrata</taxon>
        <taxon>Euteleostomi</taxon>
        <taxon>Actinopterygii</taxon>
        <taxon>Neopterygii</taxon>
        <taxon>Teleostei</taxon>
        <taxon>Neoteleostei</taxon>
        <taxon>Acanthomorphata</taxon>
        <taxon>Ovalentaria</taxon>
        <taxon>Atherinomorphae</taxon>
        <taxon>Cyprinodontiformes</taxon>
        <taxon>Goodeidae</taxon>
        <taxon>Ameca</taxon>
    </lineage>
</organism>
<gene>
    <name evidence="2" type="ORF">AMECASPLE_034589</name>
</gene>
<proteinExistence type="predicted"/>
<feature type="region of interest" description="Disordered" evidence="1">
    <location>
        <begin position="1"/>
        <end position="56"/>
    </location>
</feature>
<feature type="compositionally biased region" description="Basic residues" evidence="1">
    <location>
        <begin position="14"/>
        <end position="28"/>
    </location>
</feature>